<dbReference type="EMBL" id="LAZR01000036">
    <property type="protein sequence ID" value="KKO01327.1"/>
    <property type="molecule type" value="Genomic_DNA"/>
</dbReference>
<evidence type="ECO:0000313" key="1">
    <source>
        <dbReference type="EMBL" id="KKO01327.1"/>
    </source>
</evidence>
<organism evidence="1">
    <name type="scientific">marine sediment metagenome</name>
    <dbReference type="NCBI Taxonomy" id="412755"/>
    <lineage>
        <taxon>unclassified sequences</taxon>
        <taxon>metagenomes</taxon>
        <taxon>ecological metagenomes</taxon>
    </lineage>
</organism>
<dbReference type="AlphaFoldDB" id="A0A0F9XPI4"/>
<gene>
    <name evidence="1" type="ORF">LCGC14_0119150</name>
</gene>
<name>A0A0F9XPI4_9ZZZZ</name>
<dbReference type="SUPFAM" id="SSF56112">
    <property type="entry name" value="Protein kinase-like (PK-like)"/>
    <property type="match status" value="1"/>
</dbReference>
<evidence type="ECO:0008006" key="2">
    <source>
        <dbReference type="Google" id="ProtNLM"/>
    </source>
</evidence>
<comment type="caution">
    <text evidence="1">The sequence shown here is derived from an EMBL/GenBank/DDBJ whole genome shotgun (WGS) entry which is preliminary data.</text>
</comment>
<sequence length="333" mass="39057">MHIEEFFSKGDYLALPTKNNPKVYINVSSAANSKMGFDLYNPFSWKARLLKSGTNLLYSYANYFTKKIFSFSKSENEPFIKEIERTLKTNFQSSIYISTNKQKLVIQLISNNMIYGYVKFPLNDLGQFRILNEKNALEKLIGLRLAPKLIHTGTYEGNTYILTENIQGTIGHVEEDDWKLILNQYQKKNTFKLRSHPRIMELRLNLENNGLLDILKLINEGIKSSKDEYLEVFEHGDFAPWNLIRTKESILPFDYEYFEENGLQFLDELMYHFRVITLLKGKKGQAIIDELRMKFNRADFEILFKIFLAKEILVCQTASEKYKTELNLLELLK</sequence>
<accession>A0A0F9XPI4</accession>
<protein>
    <recommendedName>
        <fullName evidence="2">Aminoglycoside phosphotransferase domain-containing protein</fullName>
    </recommendedName>
</protein>
<proteinExistence type="predicted"/>
<reference evidence="1" key="1">
    <citation type="journal article" date="2015" name="Nature">
        <title>Complex archaea that bridge the gap between prokaryotes and eukaryotes.</title>
        <authorList>
            <person name="Spang A."/>
            <person name="Saw J.H."/>
            <person name="Jorgensen S.L."/>
            <person name="Zaremba-Niedzwiedzka K."/>
            <person name="Martijn J."/>
            <person name="Lind A.E."/>
            <person name="van Eijk R."/>
            <person name="Schleper C."/>
            <person name="Guy L."/>
            <person name="Ettema T.J."/>
        </authorList>
    </citation>
    <scope>NUCLEOTIDE SEQUENCE</scope>
</reference>
<dbReference type="InterPro" id="IPR011009">
    <property type="entry name" value="Kinase-like_dom_sf"/>
</dbReference>